<comment type="caution">
    <text evidence="1">The sequence shown here is derived from an EMBL/GenBank/DDBJ whole genome shotgun (WGS) entry which is preliminary data.</text>
</comment>
<protein>
    <submittedName>
        <fullName evidence="1">Uncharacterized protein</fullName>
    </submittedName>
</protein>
<name>X6P2V0_RETFI</name>
<organism evidence="1 2">
    <name type="scientific">Reticulomyxa filosa</name>
    <dbReference type="NCBI Taxonomy" id="46433"/>
    <lineage>
        <taxon>Eukaryota</taxon>
        <taxon>Sar</taxon>
        <taxon>Rhizaria</taxon>
        <taxon>Retaria</taxon>
        <taxon>Foraminifera</taxon>
        <taxon>Monothalamids</taxon>
        <taxon>Reticulomyxidae</taxon>
        <taxon>Reticulomyxa</taxon>
    </lineage>
</organism>
<dbReference type="EMBL" id="ASPP01004635">
    <property type="protein sequence ID" value="ETO31877.1"/>
    <property type="molecule type" value="Genomic_DNA"/>
</dbReference>
<dbReference type="OrthoDB" id="6257037at2759"/>
<reference evidence="1 2" key="1">
    <citation type="journal article" date="2013" name="Curr. Biol.">
        <title>The Genome of the Foraminiferan Reticulomyxa filosa.</title>
        <authorList>
            <person name="Glockner G."/>
            <person name="Hulsmann N."/>
            <person name="Schleicher M."/>
            <person name="Noegel A.A."/>
            <person name="Eichinger L."/>
            <person name="Gallinger C."/>
            <person name="Pawlowski J."/>
            <person name="Sierra R."/>
            <person name="Euteneuer U."/>
            <person name="Pillet L."/>
            <person name="Moustafa A."/>
            <person name="Platzer M."/>
            <person name="Groth M."/>
            <person name="Szafranski K."/>
            <person name="Schliwa M."/>
        </authorList>
    </citation>
    <scope>NUCLEOTIDE SEQUENCE [LARGE SCALE GENOMIC DNA]</scope>
</reference>
<proteinExistence type="predicted"/>
<evidence type="ECO:0000313" key="1">
    <source>
        <dbReference type="EMBL" id="ETO31877.1"/>
    </source>
</evidence>
<feature type="non-terminal residue" evidence="1">
    <location>
        <position position="506"/>
    </location>
</feature>
<dbReference type="Proteomes" id="UP000023152">
    <property type="component" value="Unassembled WGS sequence"/>
</dbReference>
<dbReference type="AlphaFoldDB" id="X6P2V0"/>
<accession>X6P2V0</accession>
<keyword evidence="2" id="KW-1185">Reference proteome</keyword>
<gene>
    <name evidence="1" type="ORF">RFI_05241</name>
</gene>
<evidence type="ECO:0000313" key="2">
    <source>
        <dbReference type="Proteomes" id="UP000023152"/>
    </source>
</evidence>
<sequence length="506" mass="60997">MSSKYKRGKLSKQPTINNKWELQQNFPRIEEEVFLRVWTYCDKDADEASEVLRFIDENHTSSQGQEHLLSLLESFNGRIDKMLILNKWKQCNQILYETRLKLDEICSSRDTNRLNETNEVTITISIYLHILWNILNYPKTIKYRQISCHALHEKVEHKCNQLGANFHQTLNTIEKYLQEFGFEKVNSKSWYYQKNIRTLDLWEWYRKWINTQLVYSIFYFLYKTKSNIPERIFMLRNGKWKEYEIVFDYEYRRIVLFENKKLKVKSLQIGNPKRLSLEFNVSIQWYNLSGIDDTYSKRFCLILNHTWYFCTFDCEEREKLSDCCSEFNSFTVIWKDMLKQPHKEPFNPYLMTLKQGIQYLKDKLQIQEHALNGANELISFSCEYDKCESPLSSDLNGVLLHDIYKHFLNYPNIQVNWQLKGAFIVPYKRTISTERRDLPKRVPFQDISLNPKTKFHPLLYECDLYKLKVIEDKLQTKVTRNNELQKLFHEVIKNDYLCDLITKNLL</sequence>